<evidence type="ECO:0000256" key="2">
    <source>
        <dbReference type="ARBA" id="ARBA00007261"/>
    </source>
</evidence>
<dbReference type="InterPro" id="IPR050626">
    <property type="entry name" value="Peptidase_M16"/>
</dbReference>
<evidence type="ECO:0000259" key="9">
    <source>
        <dbReference type="Pfam" id="PF00675"/>
    </source>
</evidence>
<dbReference type="FunFam" id="3.30.830.10:FF:000004">
    <property type="entry name" value="Putative insulin-degrading enzyme"/>
    <property type="match status" value="1"/>
</dbReference>
<evidence type="ECO:0000259" key="11">
    <source>
        <dbReference type="Pfam" id="PF16187"/>
    </source>
</evidence>
<dbReference type="GO" id="GO:0004222">
    <property type="term" value="F:metalloendopeptidase activity"/>
    <property type="evidence" value="ECO:0007669"/>
    <property type="project" value="InterPro"/>
</dbReference>
<dbReference type="Gene3D" id="3.30.830.10">
    <property type="entry name" value="Metalloenzyme, LuxS/M16 peptidase-like"/>
    <property type="match status" value="5"/>
</dbReference>
<dbReference type="GO" id="GO:0005739">
    <property type="term" value="C:mitochondrion"/>
    <property type="evidence" value="ECO:0007669"/>
    <property type="project" value="TreeGrafter"/>
</dbReference>
<dbReference type="Pfam" id="PF05193">
    <property type="entry name" value="Peptidase_M16_C"/>
    <property type="match status" value="1"/>
</dbReference>
<feature type="domain" description="Peptidase M16 middle/third" evidence="11">
    <location>
        <begin position="595"/>
        <end position="820"/>
    </location>
</feature>
<dbReference type="InterPro" id="IPR011765">
    <property type="entry name" value="Pept_M16_N"/>
</dbReference>
<gene>
    <name evidence="13" type="ORF">SLEP1_g41141</name>
</gene>
<dbReference type="FunFam" id="3.30.830.10:FF:000005">
    <property type="entry name" value="nardilysin isoform X1"/>
    <property type="match status" value="1"/>
</dbReference>
<dbReference type="InterPro" id="IPR054734">
    <property type="entry name" value="PqqF-like_C_4"/>
</dbReference>
<evidence type="ECO:0000256" key="6">
    <source>
        <dbReference type="ARBA" id="ARBA00022833"/>
    </source>
</evidence>
<evidence type="ECO:0000313" key="13">
    <source>
        <dbReference type="EMBL" id="GKV32545.1"/>
    </source>
</evidence>
<keyword evidence="7" id="KW-0482">Metalloprotease</keyword>
<evidence type="ECO:0000256" key="8">
    <source>
        <dbReference type="RuleBase" id="RU004447"/>
    </source>
</evidence>
<organism evidence="13 14">
    <name type="scientific">Rubroshorea leprosula</name>
    <dbReference type="NCBI Taxonomy" id="152421"/>
    <lineage>
        <taxon>Eukaryota</taxon>
        <taxon>Viridiplantae</taxon>
        <taxon>Streptophyta</taxon>
        <taxon>Embryophyta</taxon>
        <taxon>Tracheophyta</taxon>
        <taxon>Spermatophyta</taxon>
        <taxon>Magnoliopsida</taxon>
        <taxon>eudicotyledons</taxon>
        <taxon>Gunneridae</taxon>
        <taxon>Pentapetalae</taxon>
        <taxon>rosids</taxon>
        <taxon>malvids</taxon>
        <taxon>Malvales</taxon>
        <taxon>Dipterocarpaceae</taxon>
        <taxon>Rubroshorea</taxon>
    </lineage>
</organism>
<dbReference type="SUPFAM" id="SSF63411">
    <property type="entry name" value="LuxS/MPP-like metallohydrolase"/>
    <property type="match status" value="6"/>
</dbReference>
<dbReference type="InterPro" id="IPR007863">
    <property type="entry name" value="Peptidase_M16_C"/>
</dbReference>
<dbReference type="GO" id="GO:0043171">
    <property type="term" value="P:peptide catabolic process"/>
    <property type="evidence" value="ECO:0007669"/>
    <property type="project" value="TreeGrafter"/>
</dbReference>
<feature type="domain" description="Coenzyme PQQ synthesis protein F-like C-terminal lobe" evidence="12">
    <location>
        <begin position="932"/>
        <end position="1031"/>
    </location>
</feature>
<feature type="domain" description="Peptidase M16 C-terminal" evidence="10">
    <location>
        <begin position="193"/>
        <end position="370"/>
    </location>
</feature>
<dbReference type="AlphaFoldDB" id="A0AAV5L5K7"/>
<dbReference type="PANTHER" id="PTHR43690">
    <property type="entry name" value="NARDILYSIN"/>
    <property type="match status" value="1"/>
</dbReference>
<dbReference type="InterPro" id="IPR011249">
    <property type="entry name" value="Metalloenz_LuxS/M16"/>
</dbReference>
<dbReference type="InterPro" id="IPR001431">
    <property type="entry name" value="Pept_M16_Zn_BS"/>
</dbReference>
<proteinExistence type="inferred from homology"/>
<evidence type="ECO:0000256" key="5">
    <source>
        <dbReference type="ARBA" id="ARBA00022801"/>
    </source>
</evidence>
<keyword evidence="14" id="KW-1185">Reference proteome</keyword>
<dbReference type="PANTHER" id="PTHR43690:SF18">
    <property type="entry name" value="INSULIN-DEGRADING ENZYME-RELATED"/>
    <property type="match status" value="1"/>
</dbReference>
<evidence type="ECO:0000256" key="3">
    <source>
        <dbReference type="ARBA" id="ARBA00022670"/>
    </source>
</evidence>
<name>A0AAV5L5K7_9ROSI</name>
<feature type="domain" description="Peptidase M16 middle/third" evidence="11">
    <location>
        <begin position="378"/>
        <end position="583"/>
    </location>
</feature>
<dbReference type="Pfam" id="PF16187">
    <property type="entry name" value="Peptidase_M16_M"/>
    <property type="match status" value="2"/>
</dbReference>
<evidence type="ECO:0000259" key="10">
    <source>
        <dbReference type="Pfam" id="PF05193"/>
    </source>
</evidence>
<comment type="caution">
    <text evidence="13">The sequence shown here is derived from an EMBL/GenBank/DDBJ whole genome shotgun (WGS) entry which is preliminary data.</text>
</comment>
<dbReference type="EMBL" id="BPVZ01000096">
    <property type="protein sequence ID" value="GKV32545.1"/>
    <property type="molecule type" value="Genomic_DNA"/>
</dbReference>
<evidence type="ECO:0000256" key="1">
    <source>
        <dbReference type="ARBA" id="ARBA00001947"/>
    </source>
</evidence>
<dbReference type="FunFam" id="3.30.830.10:FF:000003">
    <property type="entry name" value="Insulin-degrading enzyme"/>
    <property type="match status" value="1"/>
</dbReference>
<reference evidence="13 14" key="1">
    <citation type="journal article" date="2021" name="Commun. Biol.">
        <title>The genome of Shorea leprosula (Dipterocarpaceae) highlights the ecological relevance of drought in aseasonal tropical rainforests.</title>
        <authorList>
            <person name="Ng K.K.S."/>
            <person name="Kobayashi M.J."/>
            <person name="Fawcett J.A."/>
            <person name="Hatakeyama M."/>
            <person name="Paape T."/>
            <person name="Ng C.H."/>
            <person name="Ang C.C."/>
            <person name="Tnah L.H."/>
            <person name="Lee C.T."/>
            <person name="Nishiyama T."/>
            <person name="Sese J."/>
            <person name="O'Brien M.J."/>
            <person name="Copetti D."/>
            <person name="Mohd Noor M.I."/>
            <person name="Ong R.C."/>
            <person name="Putra M."/>
            <person name="Sireger I.Z."/>
            <person name="Indrioko S."/>
            <person name="Kosugi Y."/>
            <person name="Izuno A."/>
            <person name="Isagi Y."/>
            <person name="Lee S.L."/>
            <person name="Shimizu K.K."/>
        </authorList>
    </citation>
    <scope>NUCLEOTIDE SEQUENCE [LARGE SCALE GENOMIC DNA]</scope>
    <source>
        <strain evidence="13">214</strain>
    </source>
</reference>
<evidence type="ECO:0000256" key="4">
    <source>
        <dbReference type="ARBA" id="ARBA00022723"/>
    </source>
</evidence>
<dbReference type="GO" id="GO:0046872">
    <property type="term" value="F:metal ion binding"/>
    <property type="evidence" value="ECO:0007669"/>
    <property type="project" value="UniProtKB-KW"/>
</dbReference>
<keyword evidence="5" id="KW-0378">Hydrolase</keyword>
<keyword evidence="4" id="KW-0479">Metal-binding</keyword>
<sequence length="1128" mass="130548">MAVCKDDIEILKPRTDKREYRRIVLKNSLQVLLISDPETDKCAAAMDVGVGSFSDPDGLEGLAHFLEHMLFYASEKYPLEDSYSKYIAEHGGRANAFTASESTNFHFDVNIGGFEEALDRFAQFFIKPLMSADATTREIKAVDSENKKNLLSDVWRMSQLQRHISMEGHPYHKFSTGNWDTLEVRPKAKGVDTRQELLKFYDENYSANLMHLVVYSKESLDKIQSLVEDKFQEIRTSGRSFLSFPGQPCSSEHLQILVREVPIKEGNKLRIVWPITPAIHYYKEGPCRYLGHLIGHEGEGSLFYILKKLGWATGLFAGEGEWTLEFSFFVVVIDLTDAGHDHMHDIVGLLFKYIQLLQQSGVCKWIFDELSAVCETGFHYQDKVHPISYVVSIASKMRMYPPEDWLVRSSMPSNFNQGIIKMMLNELSPDKVRIFWESKKFEGLTDMVEPWYCTAYSIEKVTTSMIQEWMSLAPNENLHLPIPNIFIPTDLSLKDPEEKIKYPVLLRKSSCSRVWYKPDTMFSSPKAYVKIDFNCPYASNSPEAQILTSIFARLVMDYLNEHAYYARVAGLHYYISNTNSGFECGYFFLISSMVYRIFWESKKFEGLTDMLEPWYGTAYSIEKVTTSMIQEWMSLAPNENLHLPTPNIFIPTDLSLKDLEEKTKYPVLLRKSSHSRVWYKPDRTFSSPKAYVKIDFNCPYASNSPEAQILTSIFAQLVMDYLNECAYYAQVAGLHYYISNTNRGFEVTLDGYNHKLRILLETVVDKIAKFEVKPDRFSVIKERVTQDFQNLKFQQPYEQAMYYCSLLLEDHSWPWMEKLEVLPNIKAEDLANFAPMMLSRGFLECYIAGNIERAEAKSMIEYVEDIFFKGLNPICQPLFPSQHLTNRVVKLERGINYFYPKEGLNPSDENSALLHYIQVHRDDFMLNVKLQLFALIAKQPTFHQLRSVEQLGYITVLRQRNDFGIHGLQFIIQSTVKGPEHIDLRVQAFLQMFETQLYKMTQDEFKSNVNALIDMKLEKHKNLREESRFYWREIADGTLKFDRIEAEVAALRQLTQPELIDFFNEYIKVGAAQKRTLSVRVVGKEHLAEYKATKSEVVQPDEIDDIFSFRKSLPLYGSFRGGAGHVKL</sequence>
<comment type="cofactor">
    <cofactor evidence="1">
        <name>Zn(2+)</name>
        <dbReference type="ChEBI" id="CHEBI:29105"/>
    </cofactor>
</comment>
<feature type="domain" description="Peptidase M16 N-terminal" evidence="9">
    <location>
        <begin position="31"/>
        <end position="166"/>
    </location>
</feature>
<evidence type="ECO:0000259" key="12">
    <source>
        <dbReference type="Pfam" id="PF22456"/>
    </source>
</evidence>
<dbReference type="GO" id="GO:0051603">
    <property type="term" value="P:proteolysis involved in protein catabolic process"/>
    <property type="evidence" value="ECO:0007669"/>
    <property type="project" value="TreeGrafter"/>
</dbReference>
<dbReference type="Proteomes" id="UP001054252">
    <property type="component" value="Unassembled WGS sequence"/>
</dbReference>
<dbReference type="Pfam" id="PF22456">
    <property type="entry name" value="PqqF-like_C_4"/>
    <property type="match status" value="1"/>
</dbReference>
<dbReference type="FunFam" id="3.30.830.10:FF:000028">
    <property type="entry name" value="Insulin-degrading enzyme-like 1 peroxisomal"/>
    <property type="match status" value="1"/>
</dbReference>
<evidence type="ECO:0000313" key="14">
    <source>
        <dbReference type="Proteomes" id="UP001054252"/>
    </source>
</evidence>
<keyword evidence="3" id="KW-0645">Protease</keyword>
<comment type="similarity">
    <text evidence="2 8">Belongs to the peptidase M16 family.</text>
</comment>
<dbReference type="PROSITE" id="PS00143">
    <property type="entry name" value="INSULINASE"/>
    <property type="match status" value="1"/>
</dbReference>
<dbReference type="InterPro" id="IPR032632">
    <property type="entry name" value="Peptidase_M16_M"/>
</dbReference>
<evidence type="ECO:0000256" key="7">
    <source>
        <dbReference type="ARBA" id="ARBA00023049"/>
    </source>
</evidence>
<dbReference type="Pfam" id="PF00675">
    <property type="entry name" value="Peptidase_M16"/>
    <property type="match status" value="1"/>
</dbReference>
<dbReference type="GO" id="GO:0005829">
    <property type="term" value="C:cytosol"/>
    <property type="evidence" value="ECO:0007669"/>
    <property type="project" value="TreeGrafter"/>
</dbReference>
<protein>
    <recommendedName>
        <fullName evidence="15">Insulin-degrading enzyme-like 1, peroxisomal</fullName>
    </recommendedName>
</protein>
<keyword evidence="6" id="KW-0862">Zinc</keyword>
<accession>A0AAV5L5K7</accession>
<evidence type="ECO:0008006" key="15">
    <source>
        <dbReference type="Google" id="ProtNLM"/>
    </source>
</evidence>